<evidence type="ECO:0000256" key="3">
    <source>
        <dbReference type="ARBA" id="ARBA00022553"/>
    </source>
</evidence>
<feature type="compositionally biased region" description="Basic and acidic residues" evidence="7">
    <location>
        <begin position="63"/>
        <end position="72"/>
    </location>
</feature>
<evidence type="ECO:0000256" key="5">
    <source>
        <dbReference type="ARBA" id="ARBA00023054"/>
    </source>
</evidence>
<dbReference type="PRINTS" id="PR01807">
    <property type="entry name" value="ANGIOMOTIN"/>
</dbReference>
<feature type="region of interest" description="Disordered" evidence="7">
    <location>
        <begin position="683"/>
        <end position="739"/>
    </location>
</feature>
<evidence type="ECO:0000256" key="2">
    <source>
        <dbReference type="ARBA" id="ARBA00010300"/>
    </source>
</evidence>
<feature type="region of interest" description="Disordered" evidence="7">
    <location>
        <begin position="354"/>
        <end position="376"/>
    </location>
</feature>
<feature type="region of interest" description="Disordered" evidence="7">
    <location>
        <begin position="588"/>
        <end position="652"/>
    </location>
</feature>
<feature type="compositionally biased region" description="Polar residues" evidence="7">
    <location>
        <begin position="408"/>
        <end position="419"/>
    </location>
</feature>
<feature type="compositionally biased region" description="Polar residues" evidence="7">
    <location>
        <begin position="952"/>
        <end position="961"/>
    </location>
</feature>
<dbReference type="PANTHER" id="PTHR14826">
    <property type="entry name" value="ANGIOMOTIN"/>
    <property type="match status" value="1"/>
</dbReference>
<sequence>MSESNTGGGGSILQRLLAGHFQNVDGNGTTKTPGNHQIHDPLQVNSTVQVNTKSESETAALGRNDKQDKPFEDACSFNSTAVDSRPDHRLNSAHFRPTTHPGTPRNDDGAAARLDALCRSTLETSNEKTIGKNISYPEQIIDGNLRGKAANVTKLSPEDSFISTPKTRSAAHEVLARYRKEFQENNRPREQTPGRPPPPSYQEAKLDADQYKTVPENGKHNPFVSGTPTVSPRCRLPDQKTITRTMQANSSPSARSPRNSQAGMQLNGHPKSNSGGDEYYYTDHIRVNNQKRGIRSKKNGSNVKRSSSLHQNKDGFVYLKSLEEQSGQSGSNQQSTPLERLDFCSGLSGLKNSNLLQNSSSSQHKTSKSAPNQCTNKLTTPEVRRFSMQSGNSCGANAPGGTSKDTQESYQKNTTNQNNEAEKYQGTMPHTPNANQSSYIRPTGKHNGSSGGSFYPAMSLPMVNPNQQNPTTEVTSSNHTPLLNALSGVRPPPPPYPASMMVVVDPNLRGATETGDNGFGHPQRPNSLALGQFSKKRNGSSDNLQNSPGLTSPTGAFNTPMRGTPFYSGAKESPYSQQQSAQFYVGGSHINNSSHQVQGPSGSYLRRSGSGNSGRNVAMATASSSSSSTATAVSTPSYPDAQSFPDPGLRSPVTPYNVHSVIVQGAHGQGYVQEGYGAANNSGVTKSDSINSSSSTTSSGGASRMARRRKRNSSSKSSYGNASGSGSSSSTGGSRPNSTADLTERLLYENESYRKRLDAALQKLMRFEEIEHDLKRINQDHQALQHSANKREMLEKEMRNQLTAKLQRVERERDSFENKVMLLTERLQTMDMTSSMEESNVVTRESGVIENYEAKNRKLAEKERQLQEELEEYRERLSEEKVDNEHLRTSLEKAEGTIRVMKEKFLQDNKVDVYTEQLSEHLGSLQKIIDERLEIERELRNRLRRQLTQQRPSKSTSSNDEGISEMDVSDLAVNLPPIEVYSNREGQMLGAKAEMLKWQHMYIEHGLLHYVQSKGTNRDEPKRLYKALRNHRHTASDPGFDKLSLRKCILPFLNEQAESRDRLSSCETESRAIDHEDLVNFDNADFVESKKHCHQIVSASSFPNGSGSSKTDCACQTPDESKFLNEISVGQDSLCEKVLPSDLNATTSECGSQTGDNVITSTPSEGYHSQQSSGSPTPNTERSSVHFPVPAESVCPSTRDIIHVGPFRRNRSADVLTSMNA</sequence>
<feature type="compositionally biased region" description="Polar residues" evidence="7">
    <location>
        <begin position="428"/>
        <end position="437"/>
    </location>
</feature>
<evidence type="ECO:0000313" key="9">
    <source>
        <dbReference type="EMBL" id="CAK8686981.1"/>
    </source>
</evidence>
<feature type="compositionally biased region" description="Polar residues" evidence="7">
    <location>
        <begin position="43"/>
        <end position="53"/>
    </location>
</feature>
<keyword evidence="3" id="KW-0597">Phosphoprotein</keyword>
<evidence type="ECO:0000256" key="7">
    <source>
        <dbReference type="SAM" id="MobiDB-lite"/>
    </source>
</evidence>
<dbReference type="EMBL" id="CAWYQH010000103">
    <property type="protein sequence ID" value="CAK8686981.1"/>
    <property type="molecule type" value="Genomic_DNA"/>
</dbReference>
<evidence type="ECO:0000256" key="4">
    <source>
        <dbReference type="ARBA" id="ARBA00022949"/>
    </source>
</evidence>
<feature type="region of interest" description="Disordered" evidence="7">
    <location>
        <begin position="181"/>
        <end position="312"/>
    </location>
</feature>
<feature type="compositionally biased region" description="Gly residues" evidence="7">
    <location>
        <begin position="1"/>
        <end position="11"/>
    </location>
</feature>
<comment type="caution">
    <text evidence="9">The sequence shown here is derived from an EMBL/GenBank/DDBJ whole genome shotgun (WGS) entry which is preliminary data.</text>
</comment>
<feature type="compositionally biased region" description="Low complexity" evidence="7">
    <location>
        <begin position="354"/>
        <end position="364"/>
    </location>
</feature>
<feature type="region of interest" description="Disordered" evidence="7">
    <location>
        <begin position="388"/>
        <end position="437"/>
    </location>
</feature>
<feature type="compositionally biased region" description="Basic and acidic residues" evidence="7">
    <location>
        <begin position="181"/>
        <end position="192"/>
    </location>
</feature>
<feature type="region of interest" description="Disordered" evidence="7">
    <location>
        <begin position="1146"/>
        <end position="1191"/>
    </location>
</feature>
<feature type="compositionally biased region" description="Polar residues" evidence="7">
    <location>
        <begin position="1146"/>
        <end position="1182"/>
    </location>
</feature>
<feature type="compositionally biased region" description="Low complexity" evidence="7">
    <location>
        <begin position="247"/>
        <end position="261"/>
    </location>
</feature>
<feature type="compositionally biased region" description="Low complexity" evidence="7">
    <location>
        <begin position="687"/>
        <end position="704"/>
    </location>
</feature>
<dbReference type="Pfam" id="PF12240">
    <property type="entry name" value="Angiomotin_C"/>
    <property type="match status" value="1"/>
</dbReference>
<feature type="compositionally biased region" description="Polar residues" evidence="7">
    <location>
        <begin position="540"/>
        <end position="557"/>
    </location>
</feature>
<accession>A0ABP0G572</accession>
<evidence type="ECO:0000259" key="8">
    <source>
        <dbReference type="Pfam" id="PF12240"/>
    </source>
</evidence>
<feature type="region of interest" description="Disordered" evidence="7">
    <location>
        <begin position="1"/>
        <end position="109"/>
    </location>
</feature>
<feature type="coiled-coil region" evidence="6">
    <location>
        <begin position="750"/>
        <end position="904"/>
    </location>
</feature>
<dbReference type="Proteomes" id="UP001642483">
    <property type="component" value="Unassembled WGS sequence"/>
</dbReference>
<feature type="compositionally biased region" description="Low complexity" evidence="7">
    <location>
        <begin position="714"/>
        <end position="738"/>
    </location>
</feature>
<evidence type="ECO:0000256" key="1">
    <source>
        <dbReference type="ARBA" id="ARBA00004282"/>
    </source>
</evidence>
<evidence type="ECO:0000313" key="10">
    <source>
        <dbReference type="Proteomes" id="UP001642483"/>
    </source>
</evidence>
<gene>
    <name evidence="9" type="ORF">CVLEPA_LOCUS19014</name>
</gene>
<name>A0ABP0G572_CLALP</name>
<feature type="compositionally biased region" description="Polar residues" evidence="7">
    <location>
        <begin position="299"/>
        <end position="310"/>
    </location>
</feature>
<keyword evidence="10" id="KW-1185">Reference proteome</keyword>
<organism evidence="9 10">
    <name type="scientific">Clavelina lepadiformis</name>
    <name type="common">Light-bulb sea squirt</name>
    <name type="synonym">Ascidia lepadiformis</name>
    <dbReference type="NCBI Taxonomy" id="159417"/>
    <lineage>
        <taxon>Eukaryota</taxon>
        <taxon>Metazoa</taxon>
        <taxon>Chordata</taxon>
        <taxon>Tunicata</taxon>
        <taxon>Ascidiacea</taxon>
        <taxon>Aplousobranchia</taxon>
        <taxon>Clavelinidae</taxon>
        <taxon>Clavelina</taxon>
    </lineage>
</organism>
<feature type="region of interest" description="Disordered" evidence="7">
    <location>
        <begin position="508"/>
        <end position="574"/>
    </location>
</feature>
<reference evidence="9 10" key="1">
    <citation type="submission" date="2024-02" db="EMBL/GenBank/DDBJ databases">
        <authorList>
            <person name="Daric V."/>
            <person name="Darras S."/>
        </authorList>
    </citation>
    <scope>NUCLEOTIDE SEQUENCE [LARGE SCALE GENOMIC DNA]</scope>
</reference>
<keyword evidence="5 6" id="KW-0175">Coiled coil</keyword>
<comment type="subcellular location">
    <subcellularLocation>
        <location evidence="1">Cell junction</location>
    </subcellularLocation>
</comment>
<dbReference type="InterPro" id="IPR051747">
    <property type="entry name" value="Angiomotin-like"/>
</dbReference>
<comment type="similarity">
    <text evidence="2">Belongs to the angiomotin family.</text>
</comment>
<keyword evidence="4" id="KW-0965">Cell junction</keyword>
<feature type="compositionally biased region" description="Polar residues" evidence="7">
    <location>
        <begin position="24"/>
        <end position="35"/>
    </location>
</feature>
<proteinExistence type="inferred from homology"/>
<feature type="compositionally biased region" description="Low complexity" evidence="7">
    <location>
        <begin position="620"/>
        <end position="637"/>
    </location>
</feature>
<dbReference type="PANTHER" id="PTHR14826:SF14">
    <property type="entry name" value="ANGIOMOTIN_C DOMAIN-CONTAINING PROTEIN"/>
    <property type="match status" value="1"/>
</dbReference>
<evidence type="ECO:0000256" key="6">
    <source>
        <dbReference type="SAM" id="Coils"/>
    </source>
</evidence>
<feature type="domain" description="Angiomotin C-terminal" evidence="8">
    <location>
        <begin position="916"/>
        <end position="1006"/>
    </location>
</feature>
<dbReference type="InterPro" id="IPR024646">
    <property type="entry name" value="Angiomotin_C"/>
</dbReference>
<protein>
    <recommendedName>
        <fullName evidence="8">Angiomotin C-terminal domain-containing protein</fullName>
    </recommendedName>
</protein>
<dbReference type="InterPro" id="IPR009114">
    <property type="entry name" value="Angiomotin"/>
</dbReference>
<feature type="region of interest" description="Disordered" evidence="7">
    <location>
        <begin position="944"/>
        <end position="968"/>
    </location>
</feature>
<feature type="compositionally biased region" description="Polar residues" evidence="7">
    <location>
        <begin position="589"/>
        <end position="601"/>
    </location>
</feature>